<keyword evidence="4" id="KW-0234">DNA repair</keyword>
<keyword evidence="3" id="KW-0227">DNA damage</keyword>
<comment type="catalytic activity">
    <reaction evidence="1">
        <text>Hydrolysis of alkylated DNA, releasing 3-methyladenine, 3-methylguanine, 7-methylguanine and 7-methyladenine.</text>
        <dbReference type="EC" id="3.2.2.21"/>
    </reaction>
</comment>
<dbReference type="PANTHER" id="PTHR43003">
    <property type="entry name" value="DNA-3-METHYLADENINE GLYCOSYLASE"/>
    <property type="match status" value="1"/>
</dbReference>
<dbReference type="CDD" id="cd00056">
    <property type="entry name" value="ENDO3c"/>
    <property type="match status" value="1"/>
</dbReference>
<accession>A0ABU1V5H9</accession>
<evidence type="ECO:0000313" key="6">
    <source>
        <dbReference type="EMBL" id="MDR7092709.1"/>
    </source>
</evidence>
<organism evidence="6 7">
    <name type="scientific">Hydrogenophaga laconesensis</name>
    <dbReference type="NCBI Taxonomy" id="1805971"/>
    <lineage>
        <taxon>Bacteria</taxon>
        <taxon>Pseudomonadati</taxon>
        <taxon>Pseudomonadota</taxon>
        <taxon>Betaproteobacteria</taxon>
        <taxon>Burkholderiales</taxon>
        <taxon>Comamonadaceae</taxon>
        <taxon>Hydrogenophaga</taxon>
    </lineage>
</organism>
<reference evidence="6 7" key="1">
    <citation type="submission" date="2023-07" db="EMBL/GenBank/DDBJ databases">
        <title>Sorghum-associated microbial communities from plants grown in Nebraska, USA.</title>
        <authorList>
            <person name="Schachtman D."/>
        </authorList>
    </citation>
    <scope>NUCLEOTIDE SEQUENCE [LARGE SCALE GENOMIC DNA]</scope>
    <source>
        <strain evidence="6 7">BE240</strain>
    </source>
</reference>
<evidence type="ECO:0000256" key="1">
    <source>
        <dbReference type="ARBA" id="ARBA00000086"/>
    </source>
</evidence>
<dbReference type="InterPro" id="IPR051912">
    <property type="entry name" value="Alkylbase_DNA_Glycosylase/TA"/>
</dbReference>
<evidence type="ECO:0000256" key="3">
    <source>
        <dbReference type="ARBA" id="ARBA00022763"/>
    </source>
</evidence>
<dbReference type="InterPro" id="IPR011257">
    <property type="entry name" value="DNA_glycosylase"/>
</dbReference>
<dbReference type="SUPFAM" id="SSF48150">
    <property type="entry name" value="DNA-glycosylase"/>
    <property type="match status" value="1"/>
</dbReference>
<keyword evidence="6" id="KW-0378">Hydrolase</keyword>
<evidence type="ECO:0000256" key="4">
    <source>
        <dbReference type="ARBA" id="ARBA00023204"/>
    </source>
</evidence>
<dbReference type="InterPro" id="IPR003265">
    <property type="entry name" value="HhH-GPD_domain"/>
</dbReference>
<name>A0ABU1V5H9_9BURK</name>
<dbReference type="EC" id="3.2.2.21" evidence="2"/>
<dbReference type="GO" id="GO:0003905">
    <property type="term" value="F:alkylbase DNA N-glycosylase activity"/>
    <property type="evidence" value="ECO:0007669"/>
    <property type="project" value="UniProtKB-EC"/>
</dbReference>
<dbReference type="Gene3D" id="1.10.1670.40">
    <property type="match status" value="1"/>
</dbReference>
<comment type="caution">
    <text evidence="6">The sequence shown here is derived from an EMBL/GenBank/DDBJ whole genome shotgun (WGS) entry which is preliminary data.</text>
</comment>
<keyword evidence="6" id="KW-0326">Glycosidase</keyword>
<gene>
    <name evidence="6" type="ORF">J2X09_000432</name>
</gene>
<keyword evidence="7" id="KW-1185">Reference proteome</keyword>
<dbReference type="Pfam" id="PF00730">
    <property type="entry name" value="HhH-GPD"/>
    <property type="match status" value="1"/>
</dbReference>
<dbReference type="PANTHER" id="PTHR43003:SF5">
    <property type="entry name" value="DNA-3-METHYLADENINE GLYCOSYLASE"/>
    <property type="match status" value="1"/>
</dbReference>
<sequence length="215" mass="24195">MATVLPDPSPDAPGYWVDACRHLMKRDRVMKKLIPQYGGACLQSRGDAFVTLARSIVGQQISVKAAQSVWDRFEKLPRKMAPAQVLKLKVDDMRAAGLSARKIEYLVDLALHFANDQVHVSQWAEMDDEAIIAELVAIRGIGRWTAEMFLIFHLMRPNVLPLDDIGLQNGISHAYFSGEPVSRSEIREVANSWAPFCSVATWYIWRSLDPLPVSY</sequence>
<dbReference type="EMBL" id="JAVDWE010000001">
    <property type="protein sequence ID" value="MDR7092709.1"/>
    <property type="molecule type" value="Genomic_DNA"/>
</dbReference>
<evidence type="ECO:0000313" key="7">
    <source>
        <dbReference type="Proteomes" id="UP001265550"/>
    </source>
</evidence>
<protein>
    <recommendedName>
        <fullName evidence="2">DNA-3-methyladenine glycosylase II</fullName>
        <ecNumber evidence="2">3.2.2.21</ecNumber>
    </recommendedName>
</protein>
<evidence type="ECO:0000256" key="2">
    <source>
        <dbReference type="ARBA" id="ARBA00012000"/>
    </source>
</evidence>
<proteinExistence type="predicted"/>
<feature type="domain" description="HhH-GPD" evidence="5">
    <location>
        <begin position="57"/>
        <end position="209"/>
    </location>
</feature>
<dbReference type="Proteomes" id="UP001265550">
    <property type="component" value="Unassembled WGS sequence"/>
</dbReference>
<dbReference type="Gene3D" id="1.10.340.30">
    <property type="entry name" value="Hypothetical protein, domain 2"/>
    <property type="match status" value="1"/>
</dbReference>
<evidence type="ECO:0000259" key="5">
    <source>
        <dbReference type="SMART" id="SM00478"/>
    </source>
</evidence>
<dbReference type="SMART" id="SM00478">
    <property type="entry name" value="ENDO3c"/>
    <property type="match status" value="1"/>
</dbReference>
<dbReference type="RefSeq" id="WP_204731710.1">
    <property type="nucleotide sequence ID" value="NZ_JAVDWE010000001.1"/>
</dbReference>